<dbReference type="PATRIC" id="fig|245018.3.peg.2609"/>
<evidence type="ECO:0000313" key="3">
    <source>
        <dbReference type="EMBL" id="CUM75800.1"/>
    </source>
</evidence>
<reference evidence="2 8" key="2">
    <citation type="submission" date="2010-03" db="EMBL/GenBank/DDBJ databases">
        <authorList>
            <person name="Pajon A."/>
        </authorList>
    </citation>
    <scope>NUCLEOTIDE SEQUENCE [LARGE SCALE GENOMIC DNA]</scope>
    <source>
        <strain evidence="2 8">SSC/2</strain>
    </source>
</reference>
<dbReference type="Proteomes" id="UP001644750">
    <property type="component" value="Unassembled WGS sequence"/>
</dbReference>
<dbReference type="KEGG" id="bprl:CL2_23220"/>
<evidence type="ECO:0000313" key="8">
    <source>
        <dbReference type="Proteomes" id="UP000008960"/>
    </source>
</evidence>
<evidence type="ECO:0000313" key="5">
    <source>
        <dbReference type="EMBL" id="CUP08761.1"/>
    </source>
</evidence>
<dbReference type="Pfam" id="PF18143">
    <property type="entry name" value="HAD_SAK_2"/>
    <property type="match status" value="1"/>
</dbReference>
<evidence type="ECO:0000313" key="1">
    <source>
        <dbReference type="EMBL" id="AQP38936.1"/>
    </source>
</evidence>
<dbReference type="EMBL" id="CZAU01000003">
    <property type="protein sequence ID" value="CUP08761.1"/>
    <property type="molecule type" value="Genomic_DNA"/>
</dbReference>
<reference evidence="7" key="7">
    <citation type="submission" date="2023-08" db="EMBL/GenBank/DDBJ databases">
        <title>Complete Genome Sequences of butyrate producing Anaerostipes hadrus strains BA1 and GIF7 isolated from the terminal ileum of a healthy lean male.</title>
        <authorList>
            <person name="Low A."/>
            <person name="Sheludchenko M."/>
            <person name="Cheng H.E."/>
            <person name="Koh X.Q."/>
            <person name="Lee J."/>
        </authorList>
    </citation>
    <scope>NUCLEOTIDE SEQUENCE</scope>
    <source>
        <strain evidence="7">BA1</strain>
    </source>
</reference>
<reference evidence="9 10" key="3">
    <citation type="submission" date="2015-09" db="EMBL/GenBank/DDBJ databases">
        <authorList>
            <consortium name="Pathogen Informatics"/>
        </authorList>
    </citation>
    <scope>NUCLEOTIDE SEQUENCE [LARGE SCALE GENOMIC DNA]</scope>
    <source>
        <strain evidence="4 11">2789STDY5608868</strain>
        <strain evidence="5 10">2789STDY5834908</strain>
        <strain evidence="3 9">2789STDY5834959</strain>
    </source>
</reference>
<gene>
    <name evidence="2" type="ORF">CL2_23220</name>
    <name evidence="1" type="ORF">DO83_04560</name>
    <name evidence="4" type="ORF">ERS852425_01214</name>
    <name evidence="5" type="ORF">ERS852520_00578</name>
    <name evidence="3" type="ORF">ERS852571_00429</name>
    <name evidence="6" type="ORF">G5A72_02375</name>
    <name evidence="7" type="ORF">RBI15_02590</name>
</gene>
<evidence type="ECO:0000313" key="12">
    <source>
        <dbReference type="Proteomes" id="UP000188159"/>
    </source>
</evidence>
<dbReference type="EMBL" id="CYXY01000002">
    <property type="protein sequence ID" value="CUM75800.1"/>
    <property type="molecule type" value="Genomic_DNA"/>
</dbReference>
<organism evidence="2 8">
    <name type="scientific">Anaerostipes hadrus</name>
    <dbReference type="NCBI Taxonomy" id="649756"/>
    <lineage>
        <taxon>Bacteria</taxon>
        <taxon>Bacillati</taxon>
        <taxon>Bacillota</taxon>
        <taxon>Clostridia</taxon>
        <taxon>Lachnospirales</taxon>
        <taxon>Lachnospiraceae</taxon>
        <taxon>Anaerostipes</taxon>
    </lineage>
</organism>
<dbReference type="Proteomes" id="UP000095553">
    <property type="component" value="Unassembled WGS sequence"/>
</dbReference>
<dbReference type="EMBL" id="FP929061">
    <property type="protein sequence ID" value="CBL39181.1"/>
    <property type="molecule type" value="Genomic_DNA"/>
</dbReference>
<reference evidence="1 12" key="4">
    <citation type="journal article" date="2016" name="Sci. Rep.">
        <title>Accelerated dysbiosis of gut microbiota during aggravation of DSS-induced colitis by a butyrate-producing bacterium.</title>
        <authorList>
            <person name="Zhang Q."/>
            <person name="Wu Y."/>
            <person name="Wang J."/>
            <person name="Wu G."/>
            <person name="Long W."/>
            <person name="Xue Z."/>
            <person name="Wang L."/>
            <person name="Zhang X."/>
            <person name="Pang X."/>
            <person name="Zhao Y."/>
            <person name="Zhao L."/>
            <person name="Zhang C."/>
        </authorList>
    </citation>
    <scope>NUCLEOTIDE SEQUENCE [LARGE SCALE GENOMIC DNA]</scope>
    <source>
        <strain evidence="1 12">BPB5</strain>
    </source>
</reference>
<dbReference type="Proteomes" id="UP000008960">
    <property type="component" value="Chromosome"/>
</dbReference>
<reference evidence="6 13" key="5">
    <citation type="journal article" date="2020" name="Cell Host Microbe">
        <title>Functional and Genomic Variation between Human-Derived Isolates of Lachnospiraceae Reveals Inter- and Intra-Species Diversity.</title>
        <authorList>
            <person name="Sorbara M.T."/>
            <person name="Littmann E.R."/>
            <person name="Fontana E."/>
            <person name="Moody T.U."/>
            <person name="Kohout C.E."/>
            <person name="Gjonbalaj M."/>
            <person name="Eaton V."/>
            <person name="Seok R."/>
            <person name="Leiner I.M."/>
            <person name="Pamer E.G."/>
        </authorList>
    </citation>
    <scope>NUCLEOTIDE SEQUENCE [LARGE SCALE GENOMIC DNA]</scope>
    <source>
        <strain evidence="6 13">MSK.14.57</strain>
    </source>
</reference>
<dbReference type="EMBL" id="CP012098">
    <property type="protein sequence ID" value="AQP38936.1"/>
    <property type="molecule type" value="Genomic_DNA"/>
</dbReference>
<dbReference type="AlphaFoldDB" id="D4MUW5"/>
<evidence type="ECO:0000313" key="11">
    <source>
        <dbReference type="Proteomes" id="UP000095598"/>
    </source>
</evidence>
<evidence type="ECO:0000313" key="6">
    <source>
        <dbReference type="EMBL" id="NSJ78454.1"/>
    </source>
</evidence>
<dbReference type="Proteomes" id="UP001243496">
    <property type="component" value="Chromosome"/>
</dbReference>
<dbReference type="EMBL" id="JAAITB010000004">
    <property type="protein sequence ID" value="NSJ78454.1"/>
    <property type="molecule type" value="Genomic_DNA"/>
</dbReference>
<evidence type="ECO:0000313" key="2">
    <source>
        <dbReference type="EMBL" id="CBL39181.1"/>
    </source>
</evidence>
<reference evidence="6" key="6">
    <citation type="submission" date="2020-02" db="EMBL/GenBank/DDBJ databases">
        <authorList>
            <person name="Littmann E."/>
            <person name="Sorbara M."/>
        </authorList>
    </citation>
    <scope>NUCLEOTIDE SEQUENCE</scope>
    <source>
        <strain evidence="6">MSK.14.57</strain>
    </source>
</reference>
<evidence type="ECO:0000313" key="7">
    <source>
        <dbReference type="EMBL" id="WMD17010.1"/>
    </source>
</evidence>
<proteinExistence type="predicted"/>
<evidence type="ECO:0000313" key="10">
    <source>
        <dbReference type="Proteomes" id="UP000095564"/>
    </source>
</evidence>
<keyword evidence="13" id="KW-1185">Reference proteome</keyword>
<reference evidence="2 8" key="1">
    <citation type="submission" date="2010-03" db="EMBL/GenBank/DDBJ databases">
        <title>The genome sequence of Clostridiales sp. SSC/2.</title>
        <authorList>
            <consortium name="metaHIT consortium -- http://www.metahit.eu/"/>
            <person name="Pajon A."/>
            <person name="Turner K."/>
            <person name="Parkhill J."/>
            <person name="Duncan S."/>
            <person name="Flint H."/>
        </authorList>
    </citation>
    <scope>NUCLEOTIDE SEQUENCE [LARGE SCALE GENOMIC DNA]</scope>
    <source>
        <strain evidence="2 8">SSC/2</strain>
    </source>
</reference>
<protein>
    <submittedName>
        <fullName evidence="7">HAD domain-containing protein</fullName>
    </submittedName>
</protein>
<dbReference type="OrthoDB" id="5519656at2"/>
<sequence length="166" mass="19357">MKVIFLDVDGVLNSQQLFEKCEDDQLISVDEDNIKNLKTIVDATGAKIVLSSSWRYGWAEHSDAVQDWCQILVDILAKYDLKIIDKTEYLSSGRREDEIKDWLDKCEEKIEGFVILDDGAYEWHRHGFDKHLVKTDFCTGGLREEDADKAIKILNKKRLFSFFKKY</sequence>
<dbReference type="Proteomes" id="UP000188159">
    <property type="component" value="Chromosome"/>
</dbReference>
<dbReference type="STRING" id="649756.ERS852387_00112"/>
<name>D4MUW5_ANAHA</name>
<dbReference type="EMBL" id="CYXT01000007">
    <property type="protein sequence ID" value="CUM88381.1"/>
    <property type="molecule type" value="Genomic_DNA"/>
</dbReference>
<dbReference type="RefSeq" id="WP_008394112.1">
    <property type="nucleotide sequence ID" value="NC_021016.1"/>
</dbReference>
<dbReference type="Proteomes" id="UP000095598">
    <property type="component" value="Unassembled WGS sequence"/>
</dbReference>
<evidence type="ECO:0000313" key="13">
    <source>
        <dbReference type="Proteomes" id="UP001644750"/>
    </source>
</evidence>
<dbReference type="GeneID" id="92740257"/>
<dbReference type="Proteomes" id="UP000095564">
    <property type="component" value="Unassembled WGS sequence"/>
</dbReference>
<accession>D4MUW5</accession>
<dbReference type="EMBL" id="CP132968">
    <property type="protein sequence ID" value="WMD17010.1"/>
    <property type="molecule type" value="Genomic_DNA"/>
</dbReference>
<evidence type="ECO:0000313" key="4">
    <source>
        <dbReference type="EMBL" id="CUM88381.1"/>
    </source>
</evidence>
<evidence type="ECO:0000313" key="9">
    <source>
        <dbReference type="Proteomes" id="UP000095553"/>
    </source>
</evidence>